<dbReference type="Proteomes" id="UP001060215">
    <property type="component" value="Chromosome 1"/>
</dbReference>
<evidence type="ECO:0000313" key="2">
    <source>
        <dbReference type="Proteomes" id="UP001060215"/>
    </source>
</evidence>
<protein>
    <submittedName>
        <fullName evidence="1">Acyl-CoA-binding domain-containing protein 3</fullName>
    </submittedName>
</protein>
<accession>A0ACC0IZ51</accession>
<evidence type="ECO:0000313" key="1">
    <source>
        <dbReference type="EMBL" id="KAI8029486.1"/>
    </source>
</evidence>
<proteinExistence type="predicted"/>
<reference evidence="1 2" key="1">
    <citation type="journal article" date="2022" name="Plant J.">
        <title>Chromosome-level genome of Camellia lanceoleosa provides a valuable resource for understanding genome evolution and self-incompatibility.</title>
        <authorList>
            <person name="Gong W."/>
            <person name="Xiao S."/>
            <person name="Wang L."/>
            <person name="Liao Z."/>
            <person name="Chang Y."/>
            <person name="Mo W."/>
            <person name="Hu G."/>
            <person name="Li W."/>
            <person name="Zhao G."/>
            <person name="Zhu H."/>
            <person name="Hu X."/>
            <person name="Ji K."/>
            <person name="Xiang X."/>
            <person name="Song Q."/>
            <person name="Yuan D."/>
            <person name="Jin S."/>
            <person name="Zhang L."/>
        </authorList>
    </citation>
    <scope>NUCLEOTIDE SEQUENCE [LARGE SCALE GENOMIC DNA]</scope>
    <source>
        <strain evidence="1">SQ_2022a</strain>
    </source>
</reference>
<dbReference type="EMBL" id="CM045758">
    <property type="protein sequence ID" value="KAI8029486.1"/>
    <property type="molecule type" value="Genomic_DNA"/>
</dbReference>
<name>A0ACC0IZ51_9ERIC</name>
<keyword evidence="2" id="KW-1185">Reference proteome</keyword>
<organism evidence="1 2">
    <name type="scientific">Camellia lanceoleosa</name>
    <dbReference type="NCBI Taxonomy" id="1840588"/>
    <lineage>
        <taxon>Eukaryota</taxon>
        <taxon>Viridiplantae</taxon>
        <taxon>Streptophyta</taxon>
        <taxon>Embryophyta</taxon>
        <taxon>Tracheophyta</taxon>
        <taxon>Spermatophyta</taxon>
        <taxon>Magnoliopsida</taxon>
        <taxon>eudicotyledons</taxon>
        <taxon>Gunneridae</taxon>
        <taxon>Pentapetalae</taxon>
        <taxon>asterids</taxon>
        <taxon>Ericales</taxon>
        <taxon>Theaceae</taxon>
        <taxon>Camellia</taxon>
    </lineage>
</organism>
<sequence>MELFQELMFTVGLSLLVFFVIAKHFSMASSSDPAGDNSVSVSVIGVITEQNRPQKSVVWDSASERRVCFVDEAVEFDELVEEPRVEGVGSPLICGDEEVDDGEEVFEEFLNVGLENEDLRASVFREEAKGQVLNEEREAVGGVEFEANLFDECSKWEKFREIGIESEDLVEKCSEKAGVREIGIESGNDGESVAKFEEVRVLEGEDNKSNESVDEICGKETGFFDDWEGIERTELEKRFGDAVVFAGSKSNADRISSLDNDSKMQLYGLHKVAIEGRCRLPQPMALKVSARAKWNAWRQLGDMNREVAMEQYIALMSRSIPGWMGGDTEDGKQVSSDAGASTNLPFNLHKLVGTENDSMSEEHKPCDGGCGMIGVEGFEGSNSVNREGEE</sequence>
<gene>
    <name evidence="1" type="ORF">LOK49_LG01G03211</name>
</gene>
<comment type="caution">
    <text evidence="1">The sequence shown here is derived from an EMBL/GenBank/DDBJ whole genome shotgun (WGS) entry which is preliminary data.</text>
</comment>